<dbReference type="Proteomes" id="UP000734511">
    <property type="component" value="Unassembled WGS sequence"/>
</dbReference>
<dbReference type="RefSeq" id="WP_167980710.1">
    <property type="nucleotide sequence ID" value="NZ_JAATEJ010000001.1"/>
</dbReference>
<feature type="compositionally biased region" description="Low complexity" evidence="1">
    <location>
        <begin position="26"/>
        <end position="49"/>
    </location>
</feature>
<gene>
    <name evidence="2" type="ORF">HCN08_00060</name>
</gene>
<feature type="compositionally biased region" description="Low complexity" evidence="1">
    <location>
        <begin position="61"/>
        <end position="73"/>
    </location>
</feature>
<reference evidence="2 3" key="1">
    <citation type="submission" date="2020-03" db="EMBL/GenBank/DDBJ databases">
        <title>WGS of actinomycetes isolated from Thailand.</title>
        <authorList>
            <person name="Thawai C."/>
        </authorList>
    </citation>
    <scope>NUCLEOTIDE SEQUENCE [LARGE SCALE GENOMIC DNA]</scope>
    <source>
        <strain evidence="2 3">PRB2-1</strain>
    </source>
</reference>
<dbReference type="InterPro" id="IPR045596">
    <property type="entry name" value="DUF6459"/>
</dbReference>
<feature type="compositionally biased region" description="Pro residues" evidence="1">
    <location>
        <begin position="13"/>
        <end position="25"/>
    </location>
</feature>
<accession>A0ABX0ZDH9</accession>
<evidence type="ECO:0000313" key="2">
    <source>
        <dbReference type="EMBL" id="NJP41823.1"/>
    </source>
</evidence>
<dbReference type="EMBL" id="JAATEJ010000001">
    <property type="protein sequence ID" value="NJP41823.1"/>
    <property type="molecule type" value="Genomic_DNA"/>
</dbReference>
<organism evidence="2 3">
    <name type="scientific">Actinacidiphila epipremni</name>
    <dbReference type="NCBI Taxonomy" id="2053013"/>
    <lineage>
        <taxon>Bacteria</taxon>
        <taxon>Bacillati</taxon>
        <taxon>Actinomycetota</taxon>
        <taxon>Actinomycetes</taxon>
        <taxon>Kitasatosporales</taxon>
        <taxon>Streptomycetaceae</taxon>
        <taxon>Actinacidiphila</taxon>
    </lineage>
</organism>
<dbReference type="Pfam" id="PF20060">
    <property type="entry name" value="DUF6459"/>
    <property type="match status" value="1"/>
</dbReference>
<evidence type="ECO:0000256" key="1">
    <source>
        <dbReference type="SAM" id="MobiDB-lite"/>
    </source>
</evidence>
<keyword evidence="3" id="KW-1185">Reference proteome</keyword>
<proteinExistence type="predicted"/>
<sequence length="188" mass="20273">MQPPHQPAASTPDPAPGPTPAPARRPTPTRKPAAVPQRRPAGGAGAAPPTRRDGRRPAGRPPAGRVPSGAPRPQSAHAWFAGRLLDVLTGRQPLTTLAGKVRDEAYQQLWELHTRRSDWRPRGNRGRTPFVYRVYPFRASAGALEVCAVVCLDHDVFRALAFRLEAGGPHATSGYGPERWHCTAVEAA</sequence>
<comment type="caution">
    <text evidence="2">The sequence shown here is derived from an EMBL/GenBank/DDBJ whole genome shotgun (WGS) entry which is preliminary data.</text>
</comment>
<feature type="region of interest" description="Disordered" evidence="1">
    <location>
        <begin position="1"/>
        <end position="74"/>
    </location>
</feature>
<protein>
    <submittedName>
        <fullName evidence="2">Uncharacterized protein</fullName>
    </submittedName>
</protein>
<name>A0ABX0ZDH9_9ACTN</name>
<evidence type="ECO:0000313" key="3">
    <source>
        <dbReference type="Proteomes" id="UP000734511"/>
    </source>
</evidence>